<dbReference type="PANTHER" id="PTHR43798:SF31">
    <property type="entry name" value="AB HYDROLASE SUPERFAMILY PROTEIN YCLE"/>
    <property type="match status" value="1"/>
</dbReference>
<reference evidence="4" key="1">
    <citation type="journal article" date="2019" name="Int. J. Syst. Evol. Microbiol.">
        <title>The Global Catalogue of Microorganisms (GCM) 10K type strain sequencing project: providing services to taxonomists for standard genome sequencing and annotation.</title>
        <authorList>
            <consortium name="The Broad Institute Genomics Platform"/>
            <consortium name="The Broad Institute Genome Sequencing Center for Infectious Disease"/>
            <person name="Wu L."/>
            <person name="Ma J."/>
        </authorList>
    </citation>
    <scope>NUCLEOTIDE SEQUENCE [LARGE SCALE GENOMIC DNA]</scope>
    <source>
        <strain evidence="4">JCM 16923</strain>
    </source>
</reference>
<dbReference type="Proteomes" id="UP001418444">
    <property type="component" value="Unassembled WGS sequence"/>
</dbReference>
<comment type="caution">
    <text evidence="3">The sequence shown here is derived from an EMBL/GenBank/DDBJ whole genome shotgun (WGS) entry which is preliminary data.</text>
</comment>
<dbReference type="InterPro" id="IPR050266">
    <property type="entry name" value="AB_hydrolase_sf"/>
</dbReference>
<dbReference type="Pfam" id="PF12697">
    <property type="entry name" value="Abhydrolase_6"/>
    <property type="match status" value="1"/>
</dbReference>
<accession>A0ABP7NRF1</accession>
<evidence type="ECO:0000259" key="2">
    <source>
        <dbReference type="Pfam" id="PF12697"/>
    </source>
</evidence>
<evidence type="ECO:0000313" key="3">
    <source>
        <dbReference type="EMBL" id="GAA3952467.1"/>
    </source>
</evidence>
<dbReference type="InterPro" id="IPR029058">
    <property type="entry name" value="AB_hydrolase_fold"/>
</dbReference>
<dbReference type="PRINTS" id="PR00111">
    <property type="entry name" value="ABHYDROLASE"/>
</dbReference>
<dbReference type="SUPFAM" id="SSF53474">
    <property type="entry name" value="alpha/beta-Hydrolases"/>
    <property type="match status" value="1"/>
</dbReference>
<organism evidence="3 4">
    <name type="scientific">Gordonia caeni</name>
    <dbReference type="NCBI Taxonomy" id="1007097"/>
    <lineage>
        <taxon>Bacteria</taxon>
        <taxon>Bacillati</taxon>
        <taxon>Actinomycetota</taxon>
        <taxon>Actinomycetes</taxon>
        <taxon>Mycobacteriales</taxon>
        <taxon>Gordoniaceae</taxon>
        <taxon>Gordonia</taxon>
    </lineage>
</organism>
<evidence type="ECO:0000313" key="4">
    <source>
        <dbReference type="Proteomes" id="UP001418444"/>
    </source>
</evidence>
<feature type="domain" description="AB hydrolase-1" evidence="2">
    <location>
        <begin position="32"/>
        <end position="244"/>
    </location>
</feature>
<sequence>MVRVKVIRRGREHPDLAVTAVNIVRTSDVPPVLLVHGMGGDHTSWKRVIRTLGGAGRSVIAVDLRGHGRSQHAERYALDDFAGDLSAVLDELAVPRVDVVAHSLGAHSALRMAMAQPERVRRMVLEEPPPMPENDDDLAERIVPAFTGLGDRFRGIRALVTNPLPYVRYDRALPDEVAGQFDRTECEWWTRLSGLTAPAVVVSGGDRSFLPPRHLRRVAQALPNGEFVTIDSSHSVHRDRPTEFDQVLHRHLNS</sequence>
<dbReference type="PANTHER" id="PTHR43798">
    <property type="entry name" value="MONOACYLGLYCEROL LIPASE"/>
    <property type="match status" value="1"/>
</dbReference>
<dbReference type="Gene3D" id="3.40.50.1820">
    <property type="entry name" value="alpha/beta hydrolase"/>
    <property type="match status" value="1"/>
</dbReference>
<dbReference type="EMBL" id="BAAAZW010000002">
    <property type="protein sequence ID" value="GAA3952467.1"/>
    <property type="molecule type" value="Genomic_DNA"/>
</dbReference>
<gene>
    <name evidence="3" type="ORF">GCM10022231_08150</name>
</gene>
<keyword evidence="1" id="KW-0378">Hydrolase</keyword>
<keyword evidence="4" id="KW-1185">Reference proteome</keyword>
<evidence type="ECO:0000256" key="1">
    <source>
        <dbReference type="ARBA" id="ARBA00022801"/>
    </source>
</evidence>
<protein>
    <recommendedName>
        <fullName evidence="2">AB hydrolase-1 domain-containing protein</fullName>
    </recommendedName>
</protein>
<dbReference type="InterPro" id="IPR000073">
    <property type="entry name" value="AB_hydrolase_1"/>
</dbReference>
<name>A0ABP7NRF1_9ACTN</name>
<proteinExistence type="predicted"/>